<evidence type="ECO:0000313" key="4">
    <source>
        <dbReference type="Proteomes" id="UP000638263"/>
    </source>
</evidence>
<dbReference type="Pfam" id="PF13561">
    <property type="entry name" value="adh_short_C2"/>
    <property type="match status" value="1"/>
</dbReference>
<reference evidence="3" key="1">
    <citation type="journal article" date="2014" name="Int. J. Syst. Evol. Microbiol.">
        <title>Complete genome sequence of Corynebacterium casei LMG S-19264T (=DSM 44701T), isolated from a smear-ripened cheese.</title>
        <authorList>
            <consortium name="US DOE Joint Genome Institute (JGI-PGF)"/>
            <person name="Walter F."/>
            <person name="Albersmeier A."/>
            <person name="Kalinowski J."/>
            <person name="Ruckert C."/>
        </authorList>
    </citation>
    <scope>NUCLEOTIDE SEQUENCE</scope>
    <source>
        <strain evidence="3">CGMCC 4.3508</strain>
    </source>
</reference>
<dbReference type="InterPro" id="IPR020904">
    <property type="entry name" value="Sc_DH/Rdtase_CS"/>
</dbReference>
<dbReference type="PANTHER" id="PTHR24321:SF15">
    <property type="entry name" value="OXIDOREDUCTASE UCPA"/>
    <property type="match status" value="1"/>
</dbReference>
<dbReference type="InterPro" id="IPR036291">
    <property type="entry name" value="NAD(P)-bd_dom_sf"/>
</dbReference>
<dbReference type="AlphaFoldDB" id="A0A917RKW4"/>
<evidence type="ECO:0000256" key="1">
    <source>
        <dbReference type="ARBA" id="ARBA00006484"/>
    </source>
</evidence>
<dbReference type="PANTHER" id="PTHR24321">
    <property type="entry name" value="DEHYDROGENASES, SHORT CHAIN"/>
    <property type="match status" value="1"/>
</dbReference>
<dbReference type="Proteomes" id="UP000638263">
    <property type="component" value="Unassembled WGS sequence"/>
</dbReference>
<gene>
    <name evidence="3" type="primary">fabG3</name>
    <name evidence="3" type="ORF">GCM10011588_29620</name>
</gene>
<reference evidence="3" key="2">
    <citation type="submission" date="2020-09" db="EMBL/GenBank/DDBJ databases">
        <authorList>
            <person name="Sun Q."/>
            <person name="Zhou Y."/>
        </authorList>
    </citation>
    <scope>NUCLEOTIDE SEQUENCE</scope>
    <source>
        <strain evidence="3">CGMCC 4.3508</strain>
    </source>
</reference>
<name>A0A917RKW4_9NOCA</name>
<dbReference type="SUPFAM" id="SSF51735">
    <property type="entry name" value="NAD(P)-binding Rossmann-fold domains"/>
    <property type="match status" value="1"/>
</dbReference>
<comment type="similarity">
    <text evidence="1">Belongs to the short-chain dehydrogenases/reductases (SDR) family.</text>
</comment>
<dbReference type="FunFam" id="3.40.50.720:FF:000084">
    <property type="entry name" value="Short-chain dehydrogenase reductase"/>
    <property type="match status" value="1"/>
</dbReference>
<dbReference type="Gene3D" id="3.40.50.720">
    <property type="entry name" value="NAD(P)-binding Rossmann-like Domain"/>
    <property type="match status" value="1"/>
</dbReference>
<dbReference type="PRINTS" id="PR00081">
    <property type="entry name" value="GDHRDH"/>
</dbReference>
<dbReference type="PRINTS" id="PR00080">
    <property type="entry name" value="SDRFAMILY"/>
</dbReference>
<dbReference type="EMBL" id="BMMH01000005">
    <property type="protein sequence ID" value="GGL13277.1"/>
    <property type="molecule type" value="Genomic_DNA"/>
</dbReference>
<dbReference type="PROSITE" id="PS00061">
    <property type="entry name" value="ADH_SHORT"/>
    <property type="match status" value="1"/>
</dbReference>
<keyword evidence="4" id="KW-1185">Reference proteome</keyword>
<accession>A0A917RKW4</accession>
<keyword evidence="2" id="KW-0560">Oxidoreductase</keyword>
<protein>
    <submittedName>
        <fullName evidence="3">3-alpha-(Or 20-beta)-hydroxysteroid dehydrogenase</fullName>
    </submittedName>
</protein>
<sequence>MGDRLHGKVALVTGAARGLGEAQARLFAEQGAVVVLTDVDMDRGSAVAVELGASATFRRLDVRRAEDWAAVVRECTGTYGGVDVLVNNAGTGTIPGPIEHETTENHLLLVDLNLSGVWRGIRAVIPAMRKRGGGSIVNISSIDGLVGVAGMATYAATKFAVTGLTRTTALELGRHGIRVNSVHPGIMQTPLVEGASEAVRKALQDLVGLQPIARLGRPIEVAQAALFLASDESSYCTGAGIVVDGGHLAGPHRPGFDTA</sequence>
<organism evidence="3 4">
    <name type="scientific">Nocardia jinanensis</name>
    <dbReference type="NCBI Taxonomy" id="382504"/>
    <lineage>
        <taxon>Bacteria</taxon>
        <taxon>Bacillati</taxon>
        <taxon>Actinomycetota</taxon>
        <taxon>Actinomycetes</taxon>
        <taxon>Mycobacteriales</taxon>
        <taxon>Nocardiaceae</taxon>
        <taxon>Nocardia</taxon>
    </lineage>
</organism>
<dbReference type="RefSeq" id="WP_062997611.1">
    <property type="nucleotide sequence ID" value="NZ_BMMH01000005.1"/>
</dbReference>
<dbReference type="NCBIfam" id="NF005559">
    <property type="entry name" value="PRK07231.1"/>
    <property type="match status" value="1"/>
</dbReference>
<dbReference type="GO" id="GO:0016491">
    <property type="term" value="F:oxidoreductase activity"/>
    <property type="evidence" value="ECO:0007669"/>
    <property type="project" value="UniProtKB-KW"/>
</dbReference>
<proteinExistence type="inferred from homology"/>
<comment type="caution">
    <text evidence="3">The sequence shown here is derived from an EMBL/GenBank/DDBJ whole genome shotgun (WGS) entry which is preliminary data.</text>
</comment>
<evidence type="ECO:0000313" key="3">
    <source>
        <dbReference type="EMBL" id="GGL13277.1"/>
    </source>
</evidence>
<evidence type="ECO:0000256" key="2">
    <source>
        <dbReference type="ARBA" id="ARBA00023002"/>
    </source>
</evidence>
<dbReference type="InterPro" id="IPR002347">
    <property type="entry name" value="SDR_fam"/>
</dbReference>